<evidence type="ECO:0000313" key="3">
    <source>
        <dbReference type="EMBL" id="KAG7129063.1"/>
    </source>
</evidence>
<sequence>MAASIVGSEPPSQTSTPKPVQPRPSARRNNRTSLYHPPASAQGNGAPEVYWSEGATPSGYSRGDEGESYTFYREPTPEPQEKRRTGVGIDTPSDDEAGFGRWAGKARLNRRMCGVRAWVFWGIVALVLIVLTGVGVGVGVGMSSGGTSAAAAASEAEPSSPLSASPTTSATTELGTMTIERCLTQY</sequence>
<organism evidence="3 4">
    <name type="scientific">Verticillium longisporum</name>
    <name type="common">Verticillium dahliae var. longisporum</name>
    <dbReference type="NCBI Taxonomy" id="100787"/>
    <lineage>
        <taxon>Eukaryota</taxon>
        <taxon>Fungi</taxon>
        <taxon>Dikarya</taxon>
        <taxon>Ascomycota</taxon>
        <taxon>Pezizomycotina</taxon>
        <taxon>Sordariomycetes</taxon>
        <taxon>Hypocreomycetidae</taxon>
        <taxon>Glomerellales</taxon>
        <taxon>Plectosphaerellaceae</taxon>
        <taxon>Verticillium</taxon>
    </lineage>
</organism>
<protein>
    <submittedName>
        <fullName evidence="3">Uncharacterized protein</fullName>
    </submittedName>
</protein>
<comment type="caution">
    <text evidence="3">The sequence shown here is derived from an EMBL/GenBank/DDBJ whole genome shotgun (WGS) entry which is preliminary data.</text>
</comment>
<keyword evidence="2" id="KW-0472">Membrane</keyword>
<feature type="transmembrane region" description="Helical" evidence="2">
    <location>
        <begin position="117"/>
        <end position="138"/>
    </location>
</feature>
<evidence type="ECO:0000256" key="1">
    <source>
        <dbReference type="SAM" id="MobiDB-lite"/>
    </source>
</evidence>
<dbReference type="OrthoDB" id="4849539at2759"/>
<dbReference type="EMBL" id="JAEMWZ010000258">
    <property type="protein sequence ID" value="KAG7129063.1"/>
    <property type="molecule type" value="Genomic_DNA"/>
</dbReference>
<dbReference type="Proteomes" id="UP000689129">
    <property type="component" value="Unassembled WGS sequence"/>
</dbReference>
<evidence type="ECO:0000256" key="2">
    <source>
        <dbReference type="SAM" id="Phobius"/>
    </source>
</evidence>
<dbReference type="AlphaFoldDB" id="A0A8I2ZFY9"/>
<feature type="region of interest" description="Disordered" evidence="1">
    <location>
        <begin position="1"/>
        <end position="96"/>
    </location>
</feature>
<proteinExistence type="predicted"/>
<keyword evidence="2" id="KW-1133">Transmembrane helix</keyword>
<accession>A0A8I2ZFY9</accession>
<reference evidence="3" key="1">
    <citation type="journal article" date="2021" name="Mol. Plant Pathol.">
        <title>A 20-kb lineage-specific genomic region tames virulence in pathogenic amphidiploid Verticillium longisporum.</title>
        <authorList>
            <person name="Harting R."/>
            <person name="Starke J."/>
            <person name="Kusch H."/>
            <person name="Poggeler S."/>
            <person name="Maurus I."/>
            <person name="Schluter R."/>
            <person name="Landesfeind M."/>
            <person name="Bulla I."/>
            <person name="Nowrousian M."/>
            <person name="de Jonge R."/>
            <person name="Stahlhut G."/>
            <person name="Hoff K.J."/>
            <person name="Asshauer K.P."/>
            <person name="Thurmer A."/>
            <person name="Stanke M."/>
            <person name="Daniel R."/>
            <person name="Morgenstern B."/>
            <person name="Thomma B.P.H.J."/>
            <person name="Kronstad J.W."/>
            <person name="Braus-Stromeyer S.A."/>
            <person name="Braus G.H."/>
        </authorList>
    </citation>
    <scope>NUCLEOTIDE SEQUENCE</scope>
    <source>
        <strain evidence="3">Vl32</strain>
    </source>
</reference>
<gene>
    <name evidence="3" type="ORF">HYQ45_018957</name>
</gene>
<keyword evidence="2" id="KW-0812">Transmembrane</keyword>
<feature type="compositionally biased region" description="Basic and acidic residues" evidence="1">
    <location>
        <begin position="75"/>
        <end position="84"/>
    </location>
</feature>
<name>A0A8I2ZFY9_VERLO</name>
<evidence type="ECO:0000313" key="4">
    <source>
        <dbReference type="Proteomes" id="UP000689129"/>
    </source>
</evidence>
<feature type="region of interest" description="Disordered" evidence="1">
    <location>
        <begin position="151"/>
        <end position="173"/>
    </location>
</feature>